<dbReference type="EMBL" id="KK914288">
    <property type="protein sequence ID" value="KDP42703.1"/>
    <property type="molecule type" value="Genomic_DNA"/>
</dbReference>
<proteinExistence type="predicted"/>
<sequence>MQNAPLMEQQQATIVALSHAVAERPCPTTLAQNHIFRQENGGLTVTNKDSAFGDSQVIEAVLVNTNQTDFVGQFPQFSLKDKAIFPANSNDKAANQKPYLIYSRRRKVKGNQN</sequence>
<dbReference type="STRING" id="180498.A0A067L698"/>
<name>A0A067L698_JATCU</name>
<keyword evidence="2" id="KW-1185">Reference proteome</keyword>
<dbReference type="AlphaFoldDB" id="A0A067L698"/>
<protein>
    <submittedName>
        <fullName evidence="1">Uncharacterized protein</fullName>
    </submittedName>
</protein>
<evidence type="ECO:0000313" key="1">
    <source>
        <dbReference type="EMBL" id="KDP42703.1"/>
    </source>
</evidence>
<reference evidence="1 2" key="1">
    <citation type="journal article" date="2014" name="PLoS ONE">
        <title>Global Analysis of Gene Expression Profiles in Physic Nut (Jatropha curcas L.) Seedlings Exposed to Salt Stress.</title>
        <authorList>
            <person name="Zhang L."/>
            <person name="Zhang C."/>
            <person name="Wu P."/>
            <person name="Chen Y."/>
            <person name="Li M."/>
            <person name="Jiang H."/>
            <person name="Wu G."/>
        </authorList>
    </citation>
    <scope>NUCLEOTIDE SEQUENCE [LARGE SCALE GENOMIC DNA]</scope>
    <source>
        <strain evidence="2">cv. GZQX0401</strain>
        <tissue evidence="1">Young leaves</tissue>
    </source>
</reference>
<dbReference type="Proteomes" id="UP000027138">
    <property type="component" value="Unassembled WGS sequence"/>
</dbReference>
<gene>
    <name evidence="1" type="ORF">JCGZ_23643</name>
</gene>
<organism evidence="1 2">
    <name type="scientific">Jatropha curcas</name>
    <name type="common">Barbados nut</name>
    <dbReference type="NCBI Taxonomy" id="180498"/>
    <lineage>
        <taxon>Eukaryota</taxon>
        <taxon>Viridiplantae</taxon>
        <taxon>Streptophyta</taxon>
        <taxon>Embryophyta</taxon>
        <taxon>Tracheophyta</taxon>
        <taxon>Spermatophyta</taxon>
        <taxon>Magnoliopsida</taxon>
        <taxon>eudicotyledons</taxon>
        <taxon>Gunneridae</taxon>
        <taxon>Pentapetalae</taxon>
        <taxon>rosids</taxon>
        <taxon>fabids</taxon>
        <taxon>Malpighiales</taxon>
        <taxon>Euphorbiaceae</taxon>
        <taxon>Crotonoideae</taxon>
        <taxon>Jatropheae</taxon>
        <taxon>Jatropha</taxon>
    </lineage>
</organism>
<dbReference type="OrthoDB" id="1735408at2759"/>
<evidence type="ECO:0000313" key="2">
    <source>
        <dbReference type="Proteomes" id="UP000027138"/>
    </source>
</evidence>
<accession>A0A067L698</accession>